<dbReference type="AlphaFoldDB" id="A0AAN6FDZ6"/>
<sequence>MPSRRLQRVRPDSASLLTLPQELRDVIFDLVYYDEQLGYSVGHYIEHDVWERGEKARRRAGGAFYVSPPFNHGVNNLMVSKAFFVDAAAAFVKYRMPVTRAGDLSATIAGFWLTIRPRLLFMAMYFDASTLGEYQYTDCVWWRLLTLQEIREPAVYHRLMLFEHLRWIEVIDDEWRWSGHDTWTPSEIEMWEWNLELFEVTVNQDLLERMNVRRPTSGLVQAESVPLYPGSKVSSPFLPSQSVTPRTSALASTPIITTEPDAQDLPVTTSSPLSLPSPPPRRKRLLDLPQELRDTIFSLAFPYEDVKNISRGEWESREKKARREAGGSSNALARFNHKVNEFMVSKAFFEGAARAFVGHSTGFVTGPVSNYIGDAWSDKAGIFVEYTTKISIASTHLDRCRALTNLTSLEVYIDIYDFEEWDADDVWRYPVSAEEVRKLRCYERIMSCQSLKEVAVVSAEIRSESRRSDAECAVWRASGCRLS</sequence>
<organism evidence="2 3">
    <name type="scientific">Friedmanniomyces endolithicus</name>
    <dbReference type="NCBI Taxonomy" id="329885"/>
    <lineage>
        <taxon>Eukaryota</taxon>
        <taxon>Fungi</taxon>
        <taxon>Dikarya</taxon>
        <taxon>Ascomycota</taxon>
        <taxon>Pezizomycotina</taxon>
        <taxon>Dothideomycetes</taxon>
        <taxon>Dothideomycetidae</taxon>
        <taxon>Mycosphaerellales</taxon>
        <taxon>Teratosphaeriaceae</taxon>
        <taxon>Friedmanniomyces</taxon>
    </lineage>
</organism>
<protein>
    <submittedName>
        <fullName evidence="2">Uncharacterized protein</fullName>
    </submittedName>
</protein>
<gene>
    <name evidence="2" type="ORF">LTR82_012171</name>
</gene>
<feature type="region of interest" description="Disordered" evidence="1">
    <location>
        <begin position="257"/>
        <end position="283"/>
    </location>
</feature>
<evidence type="ECO:0000256" key="1">
    <source>
        <dbReference type="SAM" id="MobiDB-lite"/>
    </source>
</evidence>
<evidence type="ECO:0000313" key="3">
    <source>
        <dbReference type="Proteomes" id="UP001168146"/>
    </source>
</evidence>
<evidence type="ECO:0000313" key="2">
    <source>
        <dbReference type="EMBL" id="KAK0316143.1"/>
    </source>
</evidence>
<name>A0AAN6FDZ6_9PEZI</name>
<dbReference type="Proteomes" id="UP001168146">
    <property type="component" value="Unassembled WGS sequence"/>
</dbReference>
<dbReference type="EMBL" id="JASUXU010000048">
    <property type="protein sequence ID" value="KAK0316143.1"/>
    <property type="molecule type" value="Genomic_DNA"/>
</dbReference>
<proteinExistence type="predicted"/>
<comment type="caution">
    <text evidence="2">The sequence shown here is derived from an EMBL/GenBank/DDBJ whole genome shotgun (WGS) entry which is preliminary data.</text>
</comment>
<accession>A0AAN6FDZ6</accession>
<reference evidence="2" key="1">
    <citation type="submission" date="2021-12" db="EMBL/GenBank/DDBJ databases">
        <title>Black yeast isolated from Biological Soil Crust.</title>
        <authorList>
            <person name="Kurbessoian T."/>
        </authorList>
    </citation>
    <scope>NUCLEOTIDE SEQUENCE</scope>
    <source>
        <strain evidence="2">CCFEE 5208</strain>
    </source>
</reference>